<dbReference type="Gene3D" id="3.40.50.1360">
    <property type="match status" value="1"/>
</dbReference>
<evidence type="ECO:0000313" key="3">
    <source>
        <dbReference type="Proteomes" id="UP000039660"/>
    </source>
</evidence>
<gene>
    <name evidence="2" type="ORF">NGAL_HAMBI1189_05950</name>
</gene>
<dbReference type="GO" id="GO:0042802">
    <property type="term" value="F:identical protein binding"/>
    <property type="evidence" value="ECO:0007669"/>
    <property type="project" value="TreeGrafter"/>
</dbReference>
<evidence type="ECO:0000259" key="1">
    <source>
        <dbReference type="Pfam" id="PF01182"/>
    </source>
</evidence>
<name>A0A0T7GBX9_NEOGA</name>
<dbReference type="GO" id="GO:0006043">
    <property type="term" value="P:glucosamine catabolic process"/>
    <property type="evidence" value="ECO:0007669"/>
    <property type="project" value="TreeGrafter"/>
</dbReference>
<dbReference type="SUPFAM" id="SSF100950">
    <property type="entry name" value="NagB/RpiA/CoA transferase-like"/>
    <property type="match status" value="1"/>
</dbReference>
<dbReference type="InterPro" id="IPR037171">
    <property type="entry name" value="NagB/RpiA_transferase-like"/>
</dbReference>
<feature type="domain" description="Glucosamine/galactosamine-6-phosphate isomerase" evidence="1">
    <location>
        <begin position="66"/>
        <end position="195"/>
    </location>
</feature>
<dbReference type="PANTHER" id="PTHR11280:SF6">
    <property type="entry name" value="GLUCOSAMINE-6-PHOSPHATE ISOMERASE NAGB"/>
    <property type="match status" value="1"/>
</dbReference>
<sequence>MQPVAWKSSVSKNKGNCNGCGHSIGLRRRLSHGMNMETALTIATAHRPSPETRRTFDRLTVESFATRAEMGAAAAADIAASLAERLASQAEVRMIFAAAPSQADMLKALCAAPGIDWGRVTAFHMDEYIGLSPSSPARFVNWLDEHVFAKLPFAAVHRITPEPDASAEVRRYSGLLNEAPIDFVCLGIGVNGHIAFNDPPVADFNDPLDVKVVELDDICRQQQVDDDCFSDLASVPNEAITLTVPRLLRADRMFCVVPGAVKRDAVSKTLHGPLTTECPASVLRFHAACTLYIDKDSDPDA</sequence>
<dbReference type="CDD" id="cd01399">
    <property type="entry name" value="GlcN6P_deaminase"/>
    <property type="match status" value="1"/>
</dbReference>
<dbReference type="GO" id="GO:0005975">
    <property type="term" value="P:carbohydrate metabolic process"/>
    <property type="evidence" value="ECO:0007669"/>
    <property type="project" value="InterPro"/>
</dbReference>
<organism evidence="2 3">
    <name type="scientific">Neorhizobium galegae bv. officinalis</name>
    <dbReference type="NCBI Taxonomy" id="323656"/>
    <lineage>
        <taxon>Bacteria</taxon>
        <taxon>Pseudomonadati</taxon>
        <taxon>Pseudomonadota</taxon>
        <taxon>Alphaproteobacteria</taxon>
        <taxon>Hyphomicrobiales</taxon>
        <taxon>Rhizobiaceae</taxon>
        <taxon>Rhizobium/Agrobacterium group</taxon>
        <taxon>Neorhizobium</taxon>
    </lineage>
</organism>
<dbReference type="GO" id="GO:0005737">
    <property type="term" value="C:cytoplasm"/>
    <property type="evidence" value="ECO:0007669"/>
    <property type="project" value="TreeGrafter"/>
</dbReference>
<dbReference type="AlphaFoldDB" id="A0A0T7GBX9"/>
<dbReference type="Proteomes" id="UP000039660">
    <property type="component" value="Unassembled WGS sequence"/>
</dbReference>
<reference evidence="2 3" key="1">
    <citation type="submission" date="2014-08" db="EMBL/GenBank/DDBJ databases">
        <authorList>
            <person name="Chen Y.-H."/>
        </authorList>
    </citation>
    <scope>NUCLEOTIDE SEQUENCE [LARGE SCALE GENOMIC DNA]</scope>
</reference>
<dbReference type="PANTHER" id="PTHR11280">
    <property type="entry name" value="GLUCOSAMINE-6-PHOSPHATE ISOMERASE"/>
    <property type="match status" value="1"/>
</dbReference>
<dbReference type="EMBL" id="CCRK01000001">
    <property type="protein sequence ID" value="CDZ44815.1"/>
    <property type="molecule type" value="Genomic_DNA"/>
</dbReference>
<dbReference type="GO" id="GO:0019262">
    <property type="term" value="P:N-acetylneuraminate catabolic process"/>
    <property type="evidence" value="ECO:0007669"/>
    <property type="project" value="TreeGrafter"/>
</dbReference>
<dbReference type="InterPro" id="IPR006148">
    <property type="entry name" value="Glc/Gal-6P_isomerase"/>
</dbReference>
<dbReference type="GO" id="GO:0004342">
    <property type="term" value="F:glucosamine-6-phosphate deaminase activity"/>
    <property type="evidence" value="ECO:0007669"/>
    <property type="project" value="InterPro"/>
</dbReference>
<dbReference type="InterPro" id="IPR004547">
    <property type="entry name" value="Glucosamine6P_isomerase"/>
</dbReference>
<protein>
    <submittedName>
        <fullName evidence="2">Glucosamine-6-phosphate deaminase</fullName>
    </submittedName>
</protein>
<dbReference type="GO" id="GO:0006046">
    <property type="term" value="P:N-acetylglucosamine catabolic process"/>
    <property type="evidence" value="ECO:0007669"/>
    <property type="project" value="TreeGrafter"/>
</dbReference>
<accession>A0A0T7GBX9</accession>
<dbReference type="Pfam" id="PF01182">
    <property type="entry name" value="Glucosamine_iso"/>
    <property type="match status" value="1"/>
</dbReference>
<evidence type="ECO:0000313" key="2">
    <source>
        <dbReference type="EMBL" id="CDZ44815.1"/>
    </source>
</evidence>
<proteinExistence type="predicted"/>